<evidence type="ECO:0008006" key="4">
    <source>
        <dbReference type="Google" id="ProtNLM"/>
    </source>
</evidence>
<protein>
    <recommendedName>
        <fullName evidence="4">YHS domain-containing protein</fullName>
    </recommendedName>
</protein>
<evidence type="ECO:0000313" key="3">
    <source>
        <dbReference type="Proteomes" id="UP000015480"/>
    </source>
</evidence>
<dbReference type="EMBL" id="CP006650">
    <property type="protein sequence ID" value="AGT09223.1"/>
    <property type="molecule type" value="Genomic_DNA"/>
</dbReference>
<dbReference type="eggNOG" id="COG3350">
    <property type="taxonomic scope" value="Bacteria"/>
</dbReference>
<sequence length="140" mass="15490">MIRRLTARAAALCACALPVTAQSQDWALDGMDPVAYLADDAALPGRNDLVTIWHGQAWHFANEENRSLFESNPREYAPGLDGLCVVALAEGRSEPGNPRYFVVINNRAYFVRSAAARDKLAGDPERLLSEAKESWKELYP</sequence>
<evidence type="ECO:0000313" key="2">
    <source>
        <dbReference type="EMBL" id="AGT09223.1"/>
    </source>
</evidence>
<organism evidence="2 3">
    <name type="scientific">Paracoccus aminophilus JCM 7686</name>
    <dbReference type="NCBI Taxonomy" id="1367847"/>
    <lineage>
        <taxon>Bacteria</taxon>
        <taxon>Pseudomonadati</taxon>
        <taxon>Pseudomonadota</taxon>
        <taxon>Alphaproteobacteria</taxon>
        <taxon>Rhodobacterales</taxon>
        <taxon>Paracoccaceae</taxon>
        <taxon>Paracoccus</taxon>
    </lineage>
</organism>
<reference evidence="2 3" key="1">
    <citation type="journal article" date="2014" name="BMC Genomics">
        <title>Architecture and functions of a multipartite genome of the methylotrophic bacterium Paracoccus aminophilus JCM 7686, containing primary and secondary chromids.</title>
        <authorList>
            <person name="Dziewit L."/>
            <person name="Czarnecki J."/>
            <person name="Wibberg D."/>
            <person name="Radlinska M."/>
            <person name="Mrozek P."/>
            <person name="Szymczak M."/>
            <person name="Schluter A."/>
            <person name="Puhler A."/>
            <person name="Bartosik D."/>
        </authorList>
    </citation>
    <scope>NUCLEOTIDE SEQUENCE [LARGE SCALE GENOMIC DNA]</scope>
    <source>
        <strain evidence="2">JCM 7686</strain>
    </source>
</reference>
<feature type="signal peptide" evidence="1">
    <location>
        <begin position="1"/>
        <end position="21"/>
    </location>
</feature>
<gene>
    <name evidence="2" type="ORF">JCM7686_2142</name>
</gene>
<proteinExistence type="predicted"/>
<keyword evidence="3" id="KW-1185">Reference proteome</keyword>
<feature type="chain" id="PRO_5004534719" description="YHS domain-containing protein" evidence="1">
    <location>
        <begin position="22"/>
        <end position="140"/>
    </location>
</feature>
<dbReference type="PATRIC" id="fig|1367847.3.peg.2138"/>
<dbReference type="STRING" id="1367847.JCM7686_2142"/>
<dbReference type="AlphaFoldDB" id="S5YCQ0"/>
<keyword evidence="1" id="KW-0732">Signal</keyword>
<accession>S5YCQ0</accession>
<dbReference type="Proteomes" id="UP000015480">
    <property type="component" value="Chromosome"/>
</dbReference>
<dbReference type="NCBIfam" id="NF041384">
    <property type="entry name" value="YHS_seleno_dom"/>
    <property type="match status" value="1"/>
</dbReference>
<dbReference type="HOGENOM" id="CLU_087914_1_0_5"/>
<name>S5YCQ0_PARAH</name>
<dbReference type="KEGG" id="pami:JCM7686_2142"/>
<dbReference type="RefSeq" id="WP_020950861.1">
    <property type="nucleotide sequence ID" value="NC_022041.1"/>
</dbReference>
<evidence type="ECO:0000256" key="1">
    <source>
        <dbReference type="SAM" id="SignalP"/>
    </source>
</evidence>